<keyword evidence="2" id="KW-1185">Reference proteome</keyword>
<protein>
    <submittedName>
        <fullName evidence="1">Uncharacterized protein</fullName>
    </submittedName>
</protein>
<reference evidence="1 2" key="1">
    <citation type="submission" date="2019-06" db="EMBL/GenBank/DDBJ databases">
        <title>Sequencing the genomes of 1000 actinobacteria strains.</title>
        <authorList>
            <person name="Klenk H.-P."/>
        </authorList>
    </citation>
    <scope>NUCLEOTIDE SEQUENCE [LARGE SCALE GENOMIC DNA]</scope>
    <source>
        <strain evidence="1 2">DSM 41649</strain>
    </source>
</reference>
<accession>A0A561ENG6</accession>
<evidence type="ECO:0000313" key="2">
    <source>
        <dbReference type="Proteomes" id="UP000318416"/>
    </source>
</evidence>
<comment type="caution">
    <text evidence="1">The sequence shown here is derived from an EMBL/GenBank/DDBJ whole genome shotgun (WGS) entry which is preliminary data.</text>
</comment>
<dbReference type="EMBL" id="VIVR01000001">
    <property type="protein sequence ID" value="TWE17163.1"/>
    <property type="molecule type" value="Genomic_DNA"/>
</dbReference>
<name>A0A561ENG6_9ACTN</name>
<dbReference type="RefSeq" id="WP_145789769.1">
    <property type="nucleotide sequence ID" value="NZ_BAAABR010000089.1"/>
</dbReference>
<proteinExistence type="predicted"/>
<organism evidence="1 2">
    <name type="scientific">Kitasatospora atroaurantiaca</name>
    <dbReference type="NCBI Taxonomy" id="285545"/>
    <lineage>
        <taxon>Bacteria</taxon>
        <taxon>Bacillati</taxon>
        <taxon>Actinomycetota</taxon>
        <taxon>Actinomycetes</taxon>
        <taxon>Kitasatosporales</taxon>
        <taxon>Streptomycetaceae</taxon>
        <taxon>Kitasatospora</taxon>
    </lineage>
</organism>
<dbReference type="AlphaFoldDB" id="A0A561ENG6"/>
<evidence type="ECO:0000313" key="1">
    <source>
        <dbReference type="EMBL" id="TWE17163.1"/>
    </source>
</evidence>
<dbReference type="OrthoDB" id="3871273at2"/>
<gene>
    <name evidence="1" type="ORF">FB465_2168</name>
</gene>
<sequence length="127" mass="13410">MALVIGEVKPGFATGPNGAPNPALTGNATLLVLPPVWDSSPEIGWGRVFYGFGSDFGNAKLRVAIHNSNAKGGWRINIIDVPSDGAVTRIDAWAGDDKISICRVPRTADDKADSIPVGYRIEAVLKP</sequence>
<dbReference type="Proteomes" id="UP000318416">
    <property type="component" value="Unassembled WGS sequence"/>
</dbReference>